<feature type="transmembrane region" description="Helical" evidence="1">
    <location>
        <begin position="96"/>
        <end position="117"/>
    </location>
</feature>
<keyword evidence="1" id="KW-1133">Transmembrane helix</keyword>
<proteinExistence type="predicted"/>
<evidence type="ECO:0000313" key="3">
    <source>
        <dbReference type="Proteomes" id="UP000326340"/>
    </source>
</evidence>
<reference evidence="2 3" key="1">
    <citation type="journal article" date="2019" name="Sci. Rep.">
        <title>Colletotrichum shisoi sp. nov., an anthracnose pathogen of Perilla frutescens in Japan: molecular phylogenetic, morphological and genomic evidence.</title>
        <authorList>
            <person name="Gan P."/>
            <person name="Tsushima A."/>
            <person name="Hiroyama R."/>
            <person name="Narusaka M."/>
            <person name="Takano Y."/>
            <person name="Narusaka Y."/>
            <person name="Kawaradani M."/>
            <person name="Damm U."/>
            <person name="Shirasu K."/>
        </authorList>
    </citation>
    <scope>NUCLEOTIDE SEQUENCE [LARGE SCALE GENOMIC DNA]</scope>
    <source>
        <strain evidence="2 3">PG-2018a</strain>
    </source>
</reference>
<organism evidence="2 3">
    <name type="scientific">Colletotrichum shisoi</name>
    <dbReference type="NCBI Taxonomy" id="2078593"/>
    <lineage>
        <taxon>Eukaryota</taxon>
        <taxon>Fungi</taxon>
        <taxon>Dikarya</taxon>
        <taxon>Ascomycota</taxon>
        <taxon>Pezizomycotina</taxon>
        <taxon>Sordariomycetes</taxon>
        <taxon>Hypocreomycetidae</taxon>
        <taxon>Glomerellales</taxon>
        <taxon>Glomerellaceae</taxon>
        <taxon>Colletotrichum</taxon>
        <taxon>Colletotrichum destructivum species complex</taxon>
    </lineage>
</organism>
<keyword evidence="3" id="KW-1185">Reference proteome</keyword>
<dbReference type="OrthoDB" id="4850251at2759"/>
<keyword evidence="1" id="KW-0472">Membrane</keyword>
<dbReference type="AlphaFoldDB" id="A0A5Q4C403"/>
<evidence type="ECO:0000256" key="1">
    <source>
        <dbReference type="SAM" id="Phobius"/>
    </source>
</evidence>
<gene>
    <name evidence="2" type="ORF">CSHISOI_01731</name>
</gene>
<accession>A0A5Q4C403</accession>
<comment type="caution">
    <text evidence="2">The sequence shown here is derived from an EMBL/GenBank/DDBJ whole genome shotgun (WGS) entry which is preliminary data.</text>
</comment>
<protein>
    <submittedName>
        <fullName evidence="2">Uncharacterized protein</fullName>
    </submittedName>
</protein>
<dbReference type="Proteomes" id="UP000326340">
    <property type="component" value="Unassembled WGS sequence"/>
</dbReference>
<evidence type="ECO:0000313" key="2">
    <source>
        <dbReference type="EMBL" id="TQN73741.1"/>
    </source>
</evidence>
<keyword evidence="1" id="KW-0812">Transmembrane</keyword>
<sequence>MGAAGARQSLSALDQKRANEIRHGVYAHVFLDVKNSHKSDTLQVTTSHRFFPPILPPLSVVFHRLHFLVVCQLAVARGTASFYSSTCLCNPLRLHIFHIFFFSIFVIPFPSGVLVYFAHSLGFSYFSCSCCGAACPPAPCIRLTCRFAQLESLICDGVGIWRSGS</sequence>
<name>A0A5Q4C403_9PEZI</name>
<dbReference type="EMBL" id="PUHP01000075">
    <property type="protein sequence ID" value="TQN73741.1"/>
    <property type="molecule type" value="Genomic_DNA"/>
</dbReference>